<protein>
    <submittedName>
        <fullName evidence="2">Uncharacterized protein</fullName>
    </submittedName>
</protein>
<proteinExistence type="predicted"/>
<keyword evidence="3" id="KW-1185">Reference proteome</keyword>
<comment type="caution">
    <text evidence="2">The sequence shown here is derived from an EMBL/GenBank/DDBJ whole genome shotgun (WGS) entry which is preliminary data.</text>
</comment>
<evidence type="ECO:0000313" key="2">
    <source>
        <dbReference type="EMBL" id="MFB9777430.1"/>
    </source>
</evidence>
<dbReference type="Proteomes" id="UP001589707">
    <property type="component" value="Unassembled WGS sequence"/>
</dbReference>
<name>A0ABV5X4N7_9MICO</name>
<sequence>MTKSQIQNALAVIGAFSIGLAPLFPTTQAHGEDGKHSNRGSSQSQHSPGHEVQTLDLPHKVTALDAFRLAESEGVKIKYAQLDVGNGGGIYAYDPELTATENANAVLREIEAIAHVEPTVTELTVDRELAGSQSLASGVTGSAADDVLDEFADLPSAVVEDKDISFIREDEDGLGESFHSVADSSKGVEAMTKSHPNRVVYRTEDDVEGKRQLTIDAAWQGGNDIKSSPRGWGFEVQLYQVNRNLSDKVHRPACPKGNDERFWAHGDISGAVVVFSVNEGISDDELKALQS</sequence>
<reference evidence="2 3" key="1">
    <citation type="submission" date="2024-09" db="EMBL/GenBank/DDBJ databases">
        <authorList>
            <person name="Sun Q."/>
            <person name="Mori K."/>
        </authorList>
    </citation>
    <scope>NUCLEOTIDE SEQUENCE [LARGE SCALE GENOMIC DNA]</scope>
    <source>
        <strain evidence="2 3">JCM 11683</strain>
    </source>
</reference>
<organism evidence="2 3">
    <name type="scientific">Brevibacterium otitidis</name>
    <dbReference type="NCBI Taxonomy" id="53364"/>
    <lineage>
        <taxon>Bacteria</taxon>
        <taxon>Bacillati</taxon>
        <taxon>Actinomycetota</taxon>
        <taxon>Actinomycetes</taxon>
        <taxon>Micrococcales</taxon>
        <taxon>Brevibacteriaceae</taxon>
        <taxon>Brevibacterium</taxon>
    </lineage>
</organism>
<evidence type="ECO:0000256" key="1">
    <source>
        <dbReference type="SAM" id="MobiDB-lite"/>
    </source>
</evidence>
<evidence type="ECO:0000313" key="3">
    <source>
        <dbReference type="Proteomes" id="UP001589707"/>
    </source>
</evidence>
<feature type="region of interest" description="Disordered" evidence="1">
    <location>
        <begin position="27"/>
        <end position="55"/>
    </location>
</feature>
<dbReference type="EMBL" id="JBHMAU010000099">
    <property type="protein sequence ID" value="MFB9777430.1"/>
    <property type="molecule type" value="Genomic_DNA"/>
</dbReference>
<accession>A0ABV5X4N7</accession>
<gene>
    <name evidence="2" type="ORF">ACFFN1_13655</name>
</gene>
<dbReference type="RefSeq" id="WP_376841381.1">
    <property type="nucleotide sequence ID" value="NZ_JBHMAU010000099.1"/>
</dbReference>